<reference evidence="2" key="1">
    <citation type="submission" date="2021-03" db="EMBL/GenBank/DDBJ databases">
        <title>Actinotalea soli sp. nov., isolated from soil.</title>
        <authorList>
            <person name="Ping W."/>
            <person name="Zhang J."/>
        </authorList>
    </citation>
    <scope>NUCLEOTIDE SEQUENCE</scope>
    <source>
        <strain evidence="2">BY-33</strain>
    </source>
</reference>
<feature type="transmembrane region" description="Helical" evidence="1">
    <location>
        <begin position="81"/>
        <end position="112"/>
    </location>
</feature>
<dbReference type="Proteomes" id="UP000664209">
    <property type="component" value="Unassembled WGS sequence"/>
</dbReference>
<proteinExistence type="predicted"/>
<comment type="caution">
    <text evidence="2">The sequence shown here is derived from an EMBL/GenBank/DDBJ whole genome shotgun (WGS) entry which is preliminary data.</text>
</comment>
<dbReference type="PANTHER" id="PTHR39165:SF1">
    <property type="entry name" value="DUF456 DOMAIN-CONTAINING PROTEIN"/>
    <property type="match status" value="1"/>
</dbReference>
<keyword evidence="1" id="KW-0812">Transmembrane</keyword>
<feature type="transmembrane region" description="Helical" evidence="1">
    <location>
        <begin position="133"/>
        <end position="160"/>
    </location>
</feature>
<organism evidence="2 3">
    <name type="scientific">Actinotalea soli</name>
    <dbReference type="NCBI Taxonomy" id="2819234"/>
    <lineage>
        <taxon>Bacteria</taxon>
        <taxon>Bacillati</taxon>
        <taxon>Actinomycetota</taxon>
        <taxon>Actinomycetes</taxon>
        <taxon>Micrococcales</taxon>
        <taxon>Cellulomonadaceae</taxon>
        <taxon>Actinotalea</taxon>
    </lineage>
</organism>
<feature type="transmembrane region" description="Helical" evidence="1">
    <location>
        <begin position="6"/>
        <end position="24"/>
    </location>
</feature>
<evidence type="ECO:0000313" key="2">
    <source>
        <dbReference type="EMBL" id="MBO1750569.1"/>
    </source>
</evidence>
<protein>
    <submittedName>
        <fullName evidence="2">DUF456 domain-containing protein</fullName>
    </submittedName>
</protein>
<dbReference type="PANTHER" id="PTHR39165">
    <property type="entry name" value="IG HYPOTHETICAL 17883"/>
    <property type="match status" value="1"/>
</dbReference>
<name>A0A939LNB9_9CELL</name>
<dbReference type="EMBL" id="JAGEMK010000001">
    <property type="protein sequence ID" value="MBO1750569.1"/>
    <property type="molecule type" value="Genomic_DNA"/>
</dbReference>
<accession>A0A939LNB9</accession>
<feature type="transmembrane region" description="Helical" evidence="1">
    <location>
        <begin position="31"/>
        <end position="61"/>
    </location>
</feature>
<dbReference type="Pfam" id="PF04306">
    <property type="entry name" value="DUF456"/>
    <property type="match status" value="1"/>
</dbReference>
<dbReference type="RefSeq" id="WP_208054204.1">
    <property type="nucleotide sequence ID" value="NZ_JAGEMK010000001.1"/>
</dbReference>
<gene>
    <name evidence="2" type="ORF">J4G33_01995</name>
</gene>
<sequence length="162" mass="16611">MDLTTVLVGVAVLVGLVGIVLPVLPGSPTIAVAVLVWAISVGTTGGWVVLGVVLVLLALGWSTTYVLTGRRVHQAGVPRRSIVVAGIAGIIGFFVIPVLGLFLFFAGGLFAAEYLRLRDLDTARRTAVAALKATAWGMLVELTLALVAAGTWLVAVLIGVGG</sequence>
<evidence type="ECO:0000256" key="1">
    <source>
        <dbReference type="SAM" id="Phobius"/>
    </source>
</evidence>
<dbReference type="AlphaFoldDB" id="A0A939LNB9"/>
<dbReference type="InterPro" id="IPR007403">
    <property type="entry name" value="DUF456"/>
</dbReference>
<keyword evidence="3" id="KW-1185">Reference proteome</keyword>
<keyword evidence="1" id="KW-1133">Transmembrane helix</keyword>
<evidence type="ECO:0000313" key="3">
    <source>
        <dbReference type="Proteomes" id="UP000664209"/>
    </source>
</evidence>
<keyword evidence="1" id="KW-0472">Membrane</keyword>